<keyword evidence="5" id="KW-0812">Transmembrane</keyword>
<evidence type="ECO:0000256" key="2">
    <source>
        <dbReference type="ARBA" id="ARBA00010617"/>
    </source>
</evidence>
<proteinExistence type="inferred from homology"/>
<keyword evidence="5" id="KW-1133">Transmembrane helix</keyword>
<dbReference type="InterPro" id="IPR001128">
    <property type="entry name" value="Cyt_P450"/>
</dbReference>
<dbReference type="InterPro" id="IPR002403">
    <property type="entry name" value="Cyt_P450_E_grp-IV"/>
</dbReference>
<comment type="caution">
    <text evidence="6">The sequence shown here is derived from an EMBL/GenBank/DDBJ whole genome shotgun (WGS) entry which is preliminary data.</text>
</comment>
<feature type="transmembrane region" description="Helical" evidence="5">
    <location>
        <begin position="7"/>
        <end position="24"/>
    </location>
</feature>
<comment type="similarity">
    <text evidence="2">Belongs to the cytochrome P450 family.</text>
</comment>
<dbReference type="PRINTS" id="PR00385">
    <property type="entry name" value="P450"/>
</dbReference>
<dbReference type="Proteomes" id="UP001479436">
    <property type="component" value="Unassembled WGS sequence"/>
</dbReference>
<reference evidence="6 7" key="1">
    <citation type="submission" date="2023-04" db="EMBL/GenBank/DDBJ databases">
        <title>Genome of Basidiobolus ranarum AG-B5.</title>
        <authorList>
            <person name="Stajich J.E."/>
            <person name="Carter-House D."/>
            <person name="Gryganskyi A."/>
        </authorList>
    </citation>
    <scope>NUCLEOTIDE SEQUENCE [LARGE SCALE GENOMIC DNA]</scope>
    <source>
        <strain evidence="6 7">AG-B5</strain>
    </source>
</reference>
<keyword evidence="3" id="KW-0479">Metal-binding</keyword>
<dbReference type="EMBL" id="JASJQH010008350">
    <property type="protein sequence ID" value="KAK9693329.1"/>
    <property type="molecule type" value="Genomic_DNA"/>
</dbReference>
<keyword evidence="7" id="KW-1185">Reference proteome</keyword>
<protein>
    <recommendedName>
        <fullName evidence="8">Cytochrome P450</fullName>
    </recommendedName>
</protein>
<dbReference type="InterPro" id="IPR036396">
    <property type="entry name" value="Cyt_P450_sf"/>
</dbReference>
<keyword evidence="4" id="KW-0408">Iron</keyword>
<dbReference type="PANTHER" id="PTHR46206">
    <property type="entry name" value="CYTOCHROME P450"/>
    <property type="match status" value="1"/>
</dbReference>
<accession>A0ABR2VQ80</accession>
<organism evidence="6 7">
    <name type="scientific">Basidiobolus ranarum</name>
    <dbReference type="NCBI Taxonomy" id="34480"/>
    <lineage>
        <taxon>Eukaryota</taxon>
        <taxon>Fungi</taxon>
        <taxon>Fungi incertae sedis</taxon>
        <taxon>Zoopagomycota</taxon>
        <taxon>Entomophthoromycotina</taxon>
        <taxon>Basidiobolomycetes</taxon>
        <taxon>Basidiobolales</taxon>
        <taxon>Basidiobolaceae</taxon>
        <taxon>Basidiobolus</taxon>
    </lineage>
</organism>
<evidence type="ECO:0000313" key="7">
    <source>
        <dbReference type="Proteomes" id="UP001479436"/>
    </source>
</evidence>
<dbReference type="Pfam" id="PF00067">
    <property type="entry name" value="p450"/>
    <property type="match status" value="1"/>
</dbReference>
<dbReference type="Gene3D" id="1.10.630.10">
    <property type="entry name" value="Cytochrome P450"/>
    <property type="match status" value="1"/>
</dbReference>
<evidence type="ECO:0008006" key="8">
    <source>
        <dbReference type="Google" id="ProtNLM"/>
    </source>
</evidence>
<dbReference type="PRINTS" id="PR00465">
    <property type="entry name" value="EP450IV"/>
</dbReference>
<dbReference type="PANTHER" id="PTHR46206:SF7">
    <property type="entry name" value="P450, PUTATIVE (EUROFUNG)-RELATED"/>
    <property type="match status" value="1"/>
</dbReference>
<evidence type="ECO:0000313" key="6">
    <source>
        <dbReference type="EMBL" id="KAK9693329.1"/>
    </source>
</evidence>
<dbReference type="SUPFAM" id="SSF48264">
    <property type="entry name" value="Cytochrome P450"/>
    <property type="match status" value="1"/>
</dbReference>
<comment type="cofactor">
    <cofactor evidence="1">
        <name>heme</name>
        <dbReference type="ChEBI" id="CHEBI:30413"/>
    </cofactor>
</comment>
<evidence type="ECO:0000256" key="1">
    <source>
        <dbReference type="ARBA" id="ARBA00001971"/>
    </source>
</evidence>
<gene>
    <name evidence="6" type="ORF">K7432_013972</name>
</gene>
<keyword evidence="5" id="KW-0472">Membrane</keyword>
<name>A0ABR2VQ80_9FUNG</name>
<sequence>MYPENEINIHEIVVILILLIFASIHTTSMNSNFTLYYIAAYPEYVDELLKEQDEVFKELGITDTSNPVTTWTSDVIRKLEKLDSFVRETFRFRDDHLALPHRHMEFKDIKLANGMVVPNGQHVSLDHEEIYNNEEWQGANPEKFDPWRFVGKNKQATKIGADFLPFGIGRFACPGRFFAIQEIKTVLSIMIRNYHVTMVDKFQIIDVGNSIRLPYGRVKFENRQG</sequence>
<evidence type="ECO:0000256" key="4">
    <source>
        <dbReference type="ARBA" id="ARBA00023004"/>
    </source>
</evidence>
<evidence type="ECO:0000256" key="5">
    <source>
        <dbReference type="SAM" id="Phobius"/>
    </source>
</evidence>
<evidence type="ECO:0000256" key="3">
    <source>
        <dbReference type="ARBA" id="ARBA00022723"/>
    </source>
</evidence>